<reference evidence="7" key="1">
    <citation type="submission" date="2021-02" db="EMBL/GenBank/DDBJ databases">
        <authorList>
            <person name="Nowell W R."/>
        </authorList>
    </citation>
    <scope>NUCLEOTIDE SEQUENCE</scope>
</reference>
<dbReference type="FunFam" id="3.30.70.330:FF:000341">
    <property type="entry name" value="Hephaestus, isoform C"/>
    <property type="match status" value="1"/>
</dbReference>
<dbReference type="GO" id="GO:0006397">
    <property type="term" value="P:mRNA processing"/>
    <property type="evidence" value="ECO:0007669"/>
    <property type="project" value="InterPro"/>
</dbReference>
<dbReference type="PANTHER" id="PTHR15592">
    <property type="entry name" value="MATRIN 3/NUCLEAR PROTEIN 220-RELATED"/>
    <property type="match status" value="1"/>
</dbReference>
<dbReference type="CDD" id="cd12425">
    <property type="entry name" value="RRM4_PTBP1_like"/>
    <property type="match status" value="1"/>
</dbReference>
<feature type="domain" description="RRM" evidence="6">
    <location>
        <begin position="126"/>
        <end position="198"/>
    </location>
</feature>
<dbReference type="InterPro" id="IPR000504">
    <property type="entry name" value="RRM_dom"/>
</dbReference>
<dbReference type="NCBIfam" id="TIGR01649">
    <property type="entry name" value="hnRNP-L_PTB"/>
    <property type="match status" value="1"/>
</dbReference>
<feature type="domain" description="RRM" evidence="6">
    <location>
        <begin position="236"/>
        <end position="312"/>
    </location>
</feature>
<evidence type="ECO:0000259" key="6">
    <source>
        <dbReference type="PROSITE" id="PS50102"/>
    </source>
</evidence>
<evidence type="ECO:0000313" key="8">
    <source>
        <dbReference type="Proteomes" id="UP000663852"/>
    </source>
</evidence>
<keyword evidence="3 4" id="KW-0694">RNA-binding</keyword>
<keyword evidence="2" id="KW-0677">Repeat</keyword>
<dbReference type="Pfam" id="PF13893">
    <property type="entry name" value="RRM_5"/>
    <property type="match status" value="1"/>
</dbReference>
<dbReference type="Pfam" id="PF00076">
    <property type="entry name" value="RRM_1"/>
    <property type="match status" value="1"/>
</dbReference>
<feature type="domain" description="RRM" evidence="6">
    <location>
        <begin position="455"/>
        <end position="527"/>
    </location>
</feature>
<keyword evidence="1" id="KW-0597">Phosphoprotein</keyword>
<dbReference type="Pfam" id="PF11835">
    <property type="entry name" value="RRM_8"/>
    <property type="match status" value="1"/>
</dbReference>
<comment type="caution">
    <text evidence="7">The sequence shown here is derived from an EMBL/GenBank/DDBJ whole genome shotgun (WGS) entry which is preliminary data.</text>
</comment>
<dbReference type="AlphaFoldDB" id="A0A815PQ39"/>
<dbReference type="InterPro" id="IPR012677">
    <property type="entry name" value="Nucleotide-bd_a/b_plait_sf"/>
</dbReference>
<name>A0A815PQ39_ADIRI</name>
<evidence type="ECO:0000256" key="2">
    <source>
        <dbReference type="ARBA" id="ARBA00022737"/>
    </source>
</evidence>
<sequence>MKNNSFDCEFIPFLPTTNDSFSRLLAVCVNKSSHKDLVCQPYVQLPYLSTLSIGSFLRLSSNFIETKNPKHSVENLCLRLCSSNINMKRTFSSDAFDTNGDGVGSSNSQTADISKKSRSEPVLPSRVVHLRNIEANDFEVVQLGLPFGRVTNFLNLKKKSQAFLEFDSTDSAKQMVEYLTSMPTMFSGRQVFAQYSNHGELRTDPTNRTNQQAFAALTQATDLYETAQKGGANCVLRVTIINMLYPVTMDVLYQIFNKFGTVLKLITFTKNEKFQALIQLKDPHAASQAMVQLHGQNIYNGCCTLQIEYSKLHSLTVKYNNDKSRDYTNPTLPSNEGNMSQPPELDRMHSNPSLLPLQRSTSSEDYRYDYYTASAGLRGRPPSGSGMAPGYDMSGNASHLMSPLPPTSATYNPMVGASAAPYGHPYGSSHPPPPPASMHGLPPAHLQAHQQQNPHMMPVQNGPVILVSNLNEDVSVYGDVHRVKILFNKKDSALIQFATPQQAAVAHQNLDHVNIFGKSIRVSFSKHQFVQMPKDGTSDMGLTKDFTNSPLHRFKKPGSKNYNNIFPPGAVLHLSNIPTETGEEEIQNIFAQYGTIKRFKFFEKDHKMALIEMETIEQAIAALINTHNYRLGDSMHLRVSFSKSKL</sequence>
<proteinExistence type="predicted"/>
<dbReference type="CDD" id="cd12421">
    <property type="entry name" value="RRM1_PTBP1_hnRNPL_like"/>
    <property type="match status" value="1"/>
</dbReference>
<dbReference type="SUPFAM" id="SSF54928">
    <property type="entry name" value="RNA-binding domain, RBD"/>
    <property type="match status" value="4"/>
</dbReference>
<dbReference type="OrthoDB" id="296632at2759"/>
<feature type="compositionally biased region" description="Polar residues" evidence="5">
    <location>
        <begin position="327"/>
        <end position="341"/>
    </location>
</feature>
<dbReference type="GO" id="GO:0005634">
    <property type="term" value="C:nucleus"/>
    <property type="evidence" value="ECO:0007669"/>
    <property type="project" value="InterPro"/>
</dbReference>
<evidence type="ECO:0000256" key="3">
    <source>
        <dbReference type="ARBA" id="ARBA00022884"/>
    </source>
</evidence>
<organism evidence="7 8">
    <name type="scientific">Adineta ricciae</name>
    <name type="common">Rotifer</name>
    <dbReference type="NCBI Taxonomy" id="249248"/>
    <lineage>
        <taxon>Eukaryota</taxon>
        <taxon>Metazoa</taxon>
        <taxon>Spiralia</taxon>
        <taxon>Gnathifera</taxon>
        <taxon>Rotifera</taxon>
        <taxon>Eurotatoria</taxon>
        <taxon>Bdelloidea</taxon>
        <taxon>Adinetida</taxon>
        <taxon>Adinetidae</taxon>
        <taxon>Adineta</taxon>
    </lineage>
</organism>
<dbReference type="Proteomes" id="UP000663852">
    <property type="component" value="Unassembled WGS sequence"/>
</dbReference>
<dbReference type="SMART" id="SM00360">
    <property type="entry name" value="RRM"/>
    <property type="match status" value="4"/>
</dbReference>
<dbReference type="Gene3D" id="3.30.70.330">
    <property type="match status" value="4"/>
</dbReference>
<protein>
    <recommendedName>
        <fullName evidence="6">RRM domain-containing protein</fullName>
    </recommendedName>
</protein>
<accession>A0A815PQ39</accession>
<gene>
    <name evidence="7" type="ORF">EDS130_LOCUS39600</name>
</gene>
<feature type="region of interest" description="Disordered" evidence="5">
    <location>
        <begin position="422"/>
        <end position="452"/>
    </location>
</feature>
<evidence type="ECO:0000256" key="4">
    <source>
        <dbReference type="PROSITE-ProRule" id="PRU00176"/>
    </source>
</evidence>
<dbReference type="GO" id="GO:0003723">
    <property type="term" value="F:RNA binding"/>
    <property type="evidence" value="ECO:0007669"/>
    <property type="project" value="UniProtKB-UniRule"/>
</dbReference>
<evidence type="ECO:0000256" key="5">
    <source>
        <dbReference type="SAM" id="MobiDB-lite"/>
    </source>
</evidence>
<feature type="domain" description="RRM" evidence="6">
    <location>
        <begin position="570"/>
        <end position="644"/>
    </location>
</feature>
<dbReference type="EMBL" id="CAJNOJ010000449">
    <property type="protein sequence ID" value="CAF1452346.1"/>
    <property type="molecule type" value="Genomic_DNA"/>
</dbReference>
<dbReference type="PROSITE" id="PS50102">
    <property type="entry name" value="RRM"/>
    <property type="match status" value="4"/>
</dbReference>
<evidence type="ECO:0000313" key="7">
    <source>
        <dbReference type="EMBL" id="CAF1452346.1"/>
    </source>
</evidence>
<dbReference type="InterPro" id="IPR006536">
    <property type="entry name" value="HnRNP-L/PTB"/>
</dbReference>
<feature type="region of interest" description="Disordered" evidence="5">
    <location>
        <begin position="323"/>
        <end position="345"/>
    </location>
</feature>
<dbReference type="InterPro" id="IPR035979">
    <property type="entry name" value="RBD_domain_sf"/>
</dbReference>
<dbReference type="InterPro" id="IPR021790">
    <property type="entry name" value="PTBP1-like_RRM2"/>
</dbReference>
<evidence type="ECO:0000256" key="1">
    <source>
        <dbReference type="ARBA" id="ARBA00022553"/>
    </source>
</evidence>